<feature type="domain" description="Reverse transcriptase" evidence="2">
    <location>
        <begin position="501"/>
        <end position="775"/>
    </location>
</feature>
<evidence type="ECO:0000256" key="1">
    <source>
        <dbReference type="SAM" id="Coils"/>
    </source>
</evidence>
<dbReference type="Proteomes" id="UP000001646">
    <property type="component" value="Chromosome 3"/>
</dbReference>
<reference evidence="3" key="3">
    <citation type="submission" date="2025-09" db="UniProtKB">
        <authorList>
            <consortium name="Ensembl"/>
        </authorList>
    </citation>
    <scope>IDENTIFICATION</scope>
</reference>
<dbReference type="PANTHER" id="PTHR31635">
    <property type="entry name" value="REVERSE TRANSCRIPTASE DOMAIN-CONTAINING PROTEIN-RELATED"/>
    <property type="match status" value="1"/>
</dbReference>
<name>A0A803TFF0_ANOCA</name>
<dbReference type="CDD" id="cd09076">
    <property type="entry name" value="L1-EN"/>
    <property type="match status" value="1"/>
</dbReference>
<organism evidence="3 4">
    <name type="scientific">Anolis carolinensis</name>
    <name type="common">Green anole</name>
    <name type="synonym">American chameleon</name>
    <dbReference type="NCBI Taxonomy" id="28377"/>
    <lineage>
        <taxon>Eukaryota</taxon>
        <taxon>Metazoa</taxon>
        <taxon>Chordata</taxon>
        <taxon>Craniata</taxon>
        <taxon>Vertebrata</taxon>
        <taxon>Euteleostomi</taxon>
        <taxon>Lepidosauria</taxon>
        <taxon>Squamata</taxon>
        <taxon>Bifurcata</taxon>
        <taxon>Unidentata</taxon>
        <taxon>Episquamata</taxon>
        <taxon>Toxicofera</taxon>
        <taxon>Iguania</taxon>
        <taxon>Dactyloidae</taxon>
        <taxon>Anolis</taxon>
    </lineage>
</organism>
<dbReference type="InterPro" id="IPR043502">
    <property type="entry name" value="DNA/RNA_pol_sf"/>
</dbReference>
<dbReference type="PANTHER" id="PTHR31635:SF196">
    <property type="entry name" value="REVERSE TRANSCRIPTASE DOMAIN-CONTAINING PROTEIN-RELATED"/>
    <property type="match status" value="1"/>
</dbReference>
<dbReference type="SUPFAM" id="SSF56672">
    <property type="entry name" value="DNA/RNA polymerases"/>
    <property type="match status" value="1"/>
</dbReference>
<dbReference type="InterPro" id="IPR036691">
    <property type="entry name" value="Endo/exonu/phosph_ase_sf"/>
</dbReference>
<evidence type="ECO:0000313" key="4">
    <source>
        <dbReference type="Proteomes" id="UP000001646"/>
    </source>
</evidence>
<dbReference type="PROSITE" id="PS50878">
    <property type="entry name" value="RT_POL"/>
    <property type="match status" value="1"/>
</dbReference>
<dbReference type="InterPro" id="IPR005135">
    <property type="entry name" value="Endo/exonuclease/phosphatase"/>
</dbReference>
<dbReference type="InterPro" id="IPR000477">
    <property type="entry name" value="RT_dom"/>
</dbReference>
<reference evidence="3" key="2">
    <citation type="submission" date="2025-08" db="UniProtKB">
        <authorList>
            <consortium name="Ensembl"/>
        </authorList>
    </citation>
    <scope>IDENTIFICATION</scope>
</reference>
<evidence type="ECO:0000259" key="2">
    <source>
        <dbReference type="PROSITE" id="PS50878"/>
    </source>
</evidence>
<proteinExistence type="predicted"/>
<dbReference type="InParanoid" id="A0A803TFF0"/>
<dbReference type="SUPFAM" id="SSF56219">
    <property type="entry name" value="DNase I-like"/>
    <property type="match status" value="1"/>
</dbReference>
<sequence>MNKGTQMECLKIYSNNVNGLNSPCKRKALMSQLIKEKYDIVALQETHILAKHAPHLINKRIGKEFIASDIVKKRGVVIYIKENIPATVQFKDMEGRYIAVLIDMDRQKTLICNIYAPNGPKKHFVNELKKNIMKVNFDHLIILGDFNGVLDVRLDTSNSTKNRNYVKSRLIPQNFVKLKEEFDLQDAWRIHNPGVQDYTFFSARHKSWARIDMLWVSNSFCTKIKDIKIHPRDKSDHCPITTTINRRASTYRWRLDENLIKLEEDIKINKQLIKEFFTINNTPEIRVQTLWDAFKAVTRGYFIQQKAEKNKRKNKELNKIKKEIESLETNLKANPSNNEIIKELPLWKKKKTQKELEETAKQLKFIKQYNFENANKPGQWLARRIRKKKQRQQITNITENGQIYTTDEEILEIFKQYYTNLYRKEEVNLNEISQYLGEFKLQKISEQQREFLNKEITIKEIRKAIMTMKPNKAPGPDGFQADFYKVFQEETLPYLQETMNAVLRNSEMPESWLQAEIVAIPKENSDLRNIRNYRPISLLNADYKIFTTILANRFKEFLNEWISPDQKGFLPGRNMSENVRCIVDIIEYYELHHEKEIALLAIDAEKAFDNLNWPFFKLLFKELDIGFYFLNAIEAIYSRQTAKVTINNQQSREFKIEKGTRQGCPLSPLIFIFALELLINSICKDKELKGTKIRNQEYKIRAFADDVICIIEEPRQQINKWMATIERFGNLAGFKLNKQKTKMLTKNITKKNQTTLQELSGLKITPKLKYLGIWLTAKNTQLLKNNYQDKWKEIQKDLRQWQSLNISLLGRIATIKMNILPKMLHLFQNLPILRNQKQFKIWNKEVSKFIWKNKKPRVNYKVMTDLKSKGGFGLPNLHLYYEACALKWVKEWITLADENILTLEGFDLHRGWHAYLWYGKRAVEKNFGNHFIRASLIKIWEKYKKFLYQKTPLWTSSLEANQRNILGWKNWPRYKDLLKKKEGKYELKSQEELKDRFKSISWFQYAQIKEQFIKDKIVGFSGEESIWDKVLSTNRKEISRIYNMLLGWSTETESVKNCMIRWAKNVGRPIRMEEWEQIWNKKLKYTYAWDLKENWLKIFHRWYMTPKKLNSMYKNYQNKCWKCKKLEGTFFHVWWTCERLQKFWKMIHVESQKILKVKFPMKPEYYLLGLSDTSLKLDTNDDKLFTYICAAARITIAKRWKTEEIPQLENWLEKVDEIKDMDKLTFYLKTSRGKLIKNTNWEKFDTYINENLKQ</sequence>
<dbReference type="GO" id="GO:0003824">
    <property type="term" value="F:catalytic activity"/>
    <property type="evidence" value="ECO:0007669"/>
    <property type="project" value="InterPro"/>
</dbReference>
<dbReference type="Pfam" id="PF00078">
    <property type="entry name" value="RVT_1"/>
    <property type="match status" value="1"/>
</dbReference>
<dbReference type="Pfam" id="PF03372">
    <property type="entry name" value="Exo_endo_phos"/>
    <property type="match status" value="1"/>
</dbReference>
<dbReference type="GeneTree" id="ENSGT01150000286916"/>
<accession>A0A803TFF0</accession>
<dbReference type="AlphaFoldDB" id="A0A803TFF0"/>
<dbReference type="Ensembl" id="ENSACAT00000040470.1">
    <property type="protein sequence ID" value="ENSACAP00000033940.1"/>
    <property type="gene ID" value="ENSACAG00000041024.1"/>
</dbReference>
<feature type="coiled-coil region" evidence="1">
    <location>
        <begin position="303"/>
        <end position="334"/>
    </location>
</feature>
<keyword evidence="1" id="KW-0175">Coiled coil</keyword>
<reference evidence="3 4" key="1">
    <citation type="submission" date="2009-12" db="EMBL/GenBank/DDBJ databases">
        <title>The Genome Sequence of Anolis carolinensis (Green Anole Lizard).</title>
        <authorList>
            <consortium name="The Genome Sequencing Platform"/>
            <person name="Di Palma F."/>
            <person name="Alfoldi J."/>
            <person name="Heiman D."/>
            <person name="Young S."/>
            <person name="Grabherr M."/>
            <person name="Johnson J."/>
            <person name="Lander E.S."/>
            <person name="Lindblad-Toh K."/>
        </authorList>
    </citation>
    <scope>NUCLEOTIDE SEQUENCE [LARGE SCALE GENOMIC DNA]</scope>
    <source>
        <strain evidence="3 4">JBL SC #1</strain>
    </source>
</reference>
<protein>
    <recommendedName>
        <fullName evidence="2">Reverse transcriptase domain-containing protein</fullName>
    </recommendedName>
</protein>
<keyword evidence="4" id="KW-1185">Reference proteome</keyword>
<dbReference type="Gene3D" id="3.60.10.10">
    <property type="entry name" value="Endonuclease/exonuclease/phosphatase"/>
    <property type="match status" value="1"/>
</dbReference>
<dbReference type="CDD" id="cd01650">
    <property type="entry name" value="RT_nLTR_like"/>
    <property type="match status" value="1"/>
</dbReference>
<evidence type="ECO:0000313" key="3">
    <source>
        <dbReference type="Ensembl" id="ENSACAP00000033940.1"/>
    </source>
</evidence>